<keyword evidence="2" id="KW-1185">Reference proteome</keyword>
<dbReference type="AlphaFoldDB" id="A0A8H7AL79"/>
<dbReference type="EMBL" id="JAACFV010000046">
    <property type="protein sequence ID" value="KAF7509046.1"/>
    <property type="molecule type" value="Genomic_DNA"/>
</dbReference>
<proteinExistence type="predicted"/>
<sequence>MLMDEIYGHVMAWHGMADIPPNSHVLYCNAGDGEDTYTTDLNSLRGIISIQYTLPVPTFHRCGLCQSGESAEAATDTTQTIAPEDTEAIPQQFYDELMEAASAYNVNVVTDPTTYNGATKGPNA</sequence>
<gene>
    <name evidence="1" type="ORF">GJ744_008441</name>
</gene>
<accession>A0A8H7AL79</accession>
<dbReference type="Proteomes" id="UP000606974">
    <property type="component" value="Unassembled WGS sequence"/>
</dbReference>
<evidence type="ECO:0000313" key="1">
    <source>
        <dbReference type="EMBL" id="KAF7509046.1"/>
    </source>
</evidence>
<name>A0A8H7AL79_9EURO</name>
<comment type="caution">
    <text evidence="1">The sequence shown here is derived from an EMBL/GenBank/DDBJ whole genome shotgun (WGS) entry which is preliminary data.</text>
</comment>
<reference evidence="1" key="1">
    <citation type="submission" date="2020-02" db="EMBL/GenBank/DDBJ databases">
        <authorList>
            <person name="Palmer J.M."/>
        </authorList>
    </citation>
    <scope>NUCLEOTIDE SEQUENCE</scope>
    <source>
        <strain evidence="1">EPUS1.4</strain>
        <tissue evidence="1">Thallus</tissue>
    </source>
</reference>
<organism evidence="1 2">
    <name type="scientific">Endocarpon pusillum</name>
    <dbReference type="NCBI Taxonomy" id="364733"/>
    <lineage>
        <taxon>Eukaryota</taxon>
        <taxon>Fungi</taxon>
        <taxon>Dikarya</taxon>
        <taxon>Ascomycota</taxon>
        <taxon>Pezizomycotina</taxon>
        <taxon>Eurotiomycetes</taxon>
        <taxon>Chaetothyriomycetidae</taxon>
        <taxon>Verrucariales</taxon>
        <taxon>Verrucariaceae</taxon>
        <taxon>Endocarpon</taxon>
    </lineage>
</organism>
<evidence type="ECO:0000313" key="2">
    <source>
        <dbReference type="Proteomes" id="UP000606974"/>
    </source>
</evidence>
<protein>
    <submittedName>
        <fullName evidence="1">Uncharacterized protein</fullName>
    </submittedName>
</protein>